<feature type="transmembrane region" description="Helical" evidence="5">
    <location>
        <begin position="380"/>
        <end position="399"/>
    </location>
</feature>
<feature type="transmembrane region" description="Helical" evidence="5">
    <location>
        <begin position="249"/>
        <end position="278"/>
    </location>
</feature>
<comment type="subcellular location">
    <subcellularLocation>
        <location evidence="1">Membrane</location>
        <topology evidence="1">Multi-pass membrane protein</topology>
    </subcellularLocation>
</comment>
<evidence type="ECO:0000256" key="4">
    <source>
        <dbReference type="ARBA" id="ARBA00023136"/>
    </source>
</evidence>
<feature type="transmembrane region" description="Helical" evidence="5">
    <location>
        <begin position="9"/>
        <end position="29"/>
    </location>
</feature>
<dbReference type="PANTHER" id="PTHR11662">
    <property type="entry name" value="SOLUTE CARRIER FAMILY 17"/>
    <property type="match status" value="1"/>
</dbReference>
<evidence type="ECO:0000313" key="7">
    <source>
        <dbReference type="EMBL" id="RHH07887.1"/>
    </source>
</evidence>
<dbReference type="GO" id="GO:0022857">
    <property type="term" value="F:transmembrane transporter activity"/>
    <property type="evidence" value="ECO:0007669"/>
    <property type="project" value="InterPro"/>
</dbReference>
<dbReference type="AlphaFoldDB" id="A0A396BUH3"/>
<feature type="transmembrane region" description="Helical" evidence="5">
    <location>
        <begin position="77"/>
        <end position="96"/>
    </location>
</feature>
<accession>A0A396BUH3</accession>
<keyword evidence="2 5" id="KW-0812">Transmembrane</keyword>
<dbReference type="InterPro" id="IPR050382">
    <property type="entry name" value="MFS_Na/Anion_cotransporter"/>
</dbReference>
<proteinExistence type="predicted"/>
<dbReference type="PROSITE" id="PS50850">
    <property type="entry name" value="MFS"/>
    <property type="match status" value="1"/>
</dbReference>
<dbReference type="SUPFAM" id="SSF103473">
    <property type="entry name" value="MFS general substrate transporter"/>
    <property type="match status" value="1"/>
</dbReference>
<dbReference type="RefSeq" id="WP_122330571.1">
    <property type="nucleotide sequence ID" value="NZ_JAQDYY010000019.1"/>
</dbReference>
<dbReference type="PANTHER" id="PTHR11662:SF399">
    <property type="entry name" value="FI19708P1-RELATED"/>
    <property type="match status" value="1"/>
</dbReference>
<evidence type="ECO:0000256" key="5">
    <source>
        <dbReference type="SAM" id="Phobius"/>
    </source>
</evidence>
<feature type="transmembrane region" description="Helical" evidence="5">
    <location>
        <begin position="206"/>
        <end position="229"/>
    </location>
</feature>
<dbReference type="InterPro" id="IPR020846">
    <property type="entry name" value="MFS_dom"/>
</dbReference>
<feature type="domain" description="Major facilitator superfamily (MFS) profile" evidence="6">
    <location>
        <begin position="11"/>
        <end position="404"/>
    </location>
</feature>
<dbReference type="Proteomes" id="UP000266644">
    <property type="component" value="Unassembled WGS sequence"/>
</dbReference>
<dbReference type="EMBL" id="QRJE01000032">
    <property type="protein sequence ID" value="RHH07887.1"/>
    <property type="molecule type" value="Genomic_DNA"/>
</dbReference>
<dbReference type="GO" id="GO:0016020">
    <property type="term" value="C:membrane"/>
    <property type="evidence" value="ECO:0007669"/>
    <property type="project" value="UniProtKB-SubCell"/>
</dbReference>
<dbReference type="Gene3D" id="1.20.1250.20">
    <property type="entry name" value="MFS general substrate transporter like domains"/>
    <property type="match status" value="2"/>
</dbReference>
<keyword evidence="3 5" id="KW-1133">Transmembrane helix</keyword>
<evidence type="ECO:0000256" key="2">
    <source>
        <dbReference type="ARBA" id="ARBA00022692"/>
    </source>
</evidence>
<comment type="caution">
    <text evidence="7">The sequence shown here is derived from an EMBL/GenBank/DDBJ whole genome shotgun (WGS) entry which is preliminary data.</text>
</comment>
<sequence>MDDSKGNKWIMIIILSLCIALCYIYRTGISTTIIEISREMCLNEKKQGYILSAFSFGYVAFMLIGGLLVDKFGTSKLLILTMIALSLITILIGFIHCWIYILILRFIIGALEAPAFPACAKFVNRNFSIADRGKATSIFDTGSYIGAAVCVPIIVFFISKYSWRESQYFFGFIGFIWVLLWFGVNKRKEPRKKILGDNKGHNNIDIIIGLLSNRKIIGASFGAFCYNYSKSFFLTWMPLYLAKDLGFSILTIGFTATIPLIGAVIGNLSSGIIADTLILKGMSITYARKLPLCIGMLFSCVIILAPFIASPTLIICLLTFSFTMNISASPSIWAIPGDIAPSNQFVGTIGGIQNTFANIAGIIAPIITGYIVYSTGNFSIALVISGSLSVLGALSYWFIVGELVCVSTLKIKEATYEE</sequence>
<dbReference type="InterPro" id="IPR036259">
    <property type="entry name" value="MFS_trans_sf"/>
</dbReference>
<evidence type="ECO:0000256" key="1">
    <source>
        <dbReference type="ARBA" id="ARBA00004141"/>
    </source>
</evidence>
<feature type="transmembrane region" description="Helical" evidence="5">
    <location>
        <begin position="144"/>
        <end position="162"/>
    </location>
</feature>
<reference evidence="7 8" key="1">
    <citation type="submission" date="2018-08" db="EMBL/GenBank/DDBJ databases">
        <title>A genome reference for cultivated species of the human gut microbiota.</title>
        <authorList>
            <person name="Zou Y."/>
            <person name="Xue W."/>
            <person name="Luo G."/>
        </authorList>
    </citation>
    <scope>NUCLEOTIDE SEQUENCE [LARGE SCALE GENOMIC DNA]</scope>
    <source>
        <strain evidence="7 8">AM18-6</strain>
    </source>
</reference>
<feature type="transmembrane region" description="Helical" evidence="5">
    <location>
        <begin position="168"/>
        <end position="185"/>
    </location>
</feature>
<evidence type="ECO:0000259" key="6">
    <source>
        <dbReference type="PROSITE" id="PS50850"/>
    </source>
</evidence>
<gene>
    <name evidence="7" type="ORF">DW228_18310</name>
</gene>
<name>A0A396BUH3_BACFG</name>
<feature type="transmembrane region" description="Helical" evidence="5">
    <location>
        <begin position="290"/>
        <end position="320"/>
    </location>
</feature>
<dbReference type="InterPro" id="IPR011701">
    <property type="entry name" value="MFS"/>
</dbReference>
<protein>
    <submittedName>
        <fullName evidence="7">MFS transporter</fullName>
    </submittedName>
</protein>
<evidence type="ECO:0000313" key="8">
    <source>
        <dbReference type="Proteomes" id="UP000266644"/>
    </source>
</evidence>
<organism evidence="7 8">
    <name type="scientific">Bacteroides fragilis</name>
    <dbReference type="NCBI Taxonomy" id="817"/>
    <lineage>
        <taxon>Bacteria</taxon>
        <taxon>Pseudomonadati</taxon>
        <taxon>Bacteroidota</taxon>
        <taxon>Bacteroidia</taxon>
        <taxon>Bacteroidales</taxon>
        <taxon>Bacteroidaceae</taxon>
        <taxon>Bacteroides</taxon>
    </lineage>
</organism>
<evidence type="ECO:0000256" key="3">
    <source>
        <dbReference type="ARBA" id="ARBA00022989"/>
    </source>
</evidence>
<keyword evidence="4 5" id="KW-0472">Membrane</keyword>
<dbReference type="CDD" id="cd17319">
    <property type="entry name" value="MFS_ExuT_GudP_like"/>
    <property type="match status" value="1"/>
</dbReference>
<dbReference type="Pfam" id="PF07690">
    <property type="entry name" value="MFS_1"/>
    <property type="match status" value="1"/>
</dbReference>
<feature type="transmembrane region" description="Helical" evidence="5">
    <location>
        <begin position="49"/>
        <end position="70"/>
    </location>
</feature>
<feature type="transmembrane region" description="Helical" evidence="5">
    <location>
        <begin position="355"/>
        <end position="373"/>
    </location>
</feature>